<sequence length="394" mass="43978">MLSIIQNDNLKRCAVNSTDEEFNIFQDMTIRFLEKEVEPFFEEWEEQECMPKSLWTTMGDAGLLGIDMPEQYGGAEAPFDITQMIIYQMSKMCFAGLSTGYNIHANIVMPYILNLGTEQQKQHWIPKMISGDIIGALAMTEPGAGSDLAAMKTKAVKEGNEWVLSGSKIFITNGMYADLVIVCAKTSTDAGAKGISLFLVDTSLPGFSRGKKLKKIGQHTSDTAELYFDNLRISHDCLLGELDKGFVHLMTELPRERLGCAIQAIGANDGVIEETINYVKDRQVFGQAVGKFQNTRFKLAELKAQQELCRTYLNACTEKLKTHEMTAEDAAILKLTTTQAQCKIADECLQLFGGYGYTREYKISRFYADARIQTIYGGTSEIMKEVIARTLLGR</sequence>
<dbReference type="InterPro" id="IPR036250">
    <property type="entry name" value="AcylCo_DH-like_C"/>
</dbReference>
<organism evidence="12 13">
    <name type="scientific">Colwellia psychrerythraea</name>
    <name type="common">Vibrio psychroerythus</name>
    <dbReference type="NCBI Taxonomy" id="28229"/>
    <lineage>
        <taxon>Bacteria</taxon>
        <taxon>Pseudomonadati</taxon>
        <taxon>Pseudomonadota</taxon>
        <taxon>Gammaproteobacteria</taxon>
        <taxon>Alteromonadales</taxon>
        <taxon>Colwelliaceae</taxon>
        <taxon>Colwellia</taxon>
    </lineage>
</organism>
<evidence type="ECO:0000313" key="12">
    <source>
        <dbReference type="EMBL" id="OUR82606.1"/>
    </source>
</evidence>
<evidence type="ECO:0000256" key="1">
    <source>
        <dbReference type="ARBA" id="ARBA00001974"/>
    </source>
</evidence>
<feature type="domain" description="Acyl-CoA dehydrogenase/oxidase N-terminal" evidence="11">
    <location>
        <begin position="20"/>
        <end position="132"/>
    </location>
</feature>
<gene>
    <name evidence="12" type="ORF">A9Q75_05500</name>
</gene>
<evidence type="ECO:0000259" key="10">
    <source>
        <dbReference type="Pfam" id="PF02770"/>
    </source>
</evidence>
<evidence type="ECO:0000256" key="8">
    <source>
        <dbReference type="RuleBase" id="RU362125"/>
    </source>
</evidence>
<dbReference type="PROSITE" id="PS00072">
    <property type="entry name" value="ACYL_COA_DH_1"/>
    <property type="match status" value="1"/>
</dbReference>
<dbReference type="AlphaFoldDB" id="A0A1Y5EM70"/>
<dbReference type="InterPro" id="IPR009100">
    <property type="entry name" value="AcylCoA_DH/oxidase_NM_dom_sf"/>
</dbReference>
<dbReference type="InterPro" id="IPR013786">
    <property type="entry name" value="AcylCoA_DH/ox_N"/>
</dbReference>
<proteinExistence type="inferred from homology"/>
<dbReference type="PANTHER" id="PTHR43884:SF12">
    <property type="entry name" value="ISOVALERYL-COA DEHYDROGENASE, MITOCHONDRIAL-RELATED"/>
    <property type="match status" value="1"/>
</dbReference>
<dbReference type="SUPFAM" id="SSF47203">
    <property type="entry name" value="Acyl-CoA dehydrogenase C-terminal domain-like"/>
    <property type="match status" value="1"/>
</dbReference>
<evidence type="ECO:0000256" key="5">
    <source>
        <dbReference type="ARBA" id="ARBA00022630"/>
    </source>
</evidence>
<dbReference type="InterPro" id="IPR046373">
    <property type="entry name" value="Acyl-CoA_Oxase/DH_mid-dom_sf"/>
</dbReference>
<dbReference type="Pfam" id="PF02771">
    <property type="entry name" value="Acyl-CoA_dh_N"/>
    <property type="match status" value="1"/>
</dbReference>
<evidence type="ECO:0000259" key="9">
    <source>
        <dbReference type="Pfam" id="PF00441"/>
    </source>
</evidence>
<feature type="domain" description="Acyl-CoA dehydrogenase/oxidase C-terminal" evidence="9">
    <location>
        <begin position="243"/>
        <end position="392"/>
    </location>
</feature>
<dbReference type="FunFam" id="2.40.110.10:FF:000001">
    <property type="entry name" value="Acyl-CoA dehydrogenase, mitochondrial"/>
    <property type="match status" value="1"/>
</dbReference>
<dbReference type="PANTHER" id="PTHR43884">
    <property type="entry name" value="ACYL-COA DEHYDROGENASE"/>
    <property type="match status" value="1"/>
</dbReference>
<evidence type="ECO:0000256" key="3">
    <source>
        <dbReference type="ARBA" id="ARBA00009347"/>
    </source>
</evidence>
<dbReference type="Gene3D" id="2.40.110.10">
    <property type="entry name" value="Butyryl-CoA Dehydrogenase, subunit A, domain 2"/>
    <property type="match status" value="1"/>
</dbReference>
<evidence type="ECO:0000256" key="2">
    <source>
        <dbReference type="ARBA" id="ARBA00005109"/>
    </source>
</evidence>
<protein>
    <submittedName>
        <fullName evidence="12">Acyl-CoA dehydrogenase</fullName>
    </submittedName>
</protein>
<dbReference type="Gene3D" id="1.10.540.10">
    <property type="entry name" value="Acyl-CoA dehydrogenase/oxidase, N-terminal domain"/>
    <property type="match status" value="1"/>
</dbReference>
<dbReference type="Proteomes" id="UP000243053">
    <property type="component" value="Unassembled WGS sequence"/>
</dbReference>
<dbReference type="EMBL" id="MAAF01000038">
    <property type="protein sequence ID" value="OUR82606.1"/>
    <property type="molecule type" value="Genomic_DNA"/>
</dbReference>
<comment type="caution">
    <text evidence="12">The sequence shown here is derived from an EMBL/GenBank/DDBJ whole genome shotgun (WGS) entry which is preliminary data.</text>
</comment>
<dbReference type="InterPro" id="IPR009075">
    <property type="entry name" value="AcylCo_DH/oxidase_C"/>
</dbReference>
<evidence type="ECO:0000256" key="7">
    <source>
        <dbReference type="ARBA" id="ARBA00023002"/>
    </source>
</evidence>
<evidence type="ECO:0000259" key="11">
    <source>
        <dbReference type="Pfam" id="PF02771"/>
    </source>
</evidence>
<dbReference type="Gene3D" id="1.20.140.10">
    <property type="entry name" value="Butyryl-CoA Dehydrogenase, subunit A, domain 3"/>
    <property type="match status" value="1"/>
</dbReference>
<keyword evidence="6 8" id="KW-0274">FAD</keyword>
<dbReference type="PROSITE" id="PS00073">
    <property type="entry name" value="ACYL_COA_DH_2"/>
    <property type="match status" value="1"/>
</dbReference>
<evidence type="ECO:0000256" key="6">
    <source>
        <dbReference type="ARBA" id="ARBA00022827"/>
    </source>
</evidence>
<dbReference type="InterPro" id="IPR037069">
    <property type="entry name" value="AcylCoA_DH/ox_N_sf"/>
</dbReference>
<dbReference type="GO" id="GO:0003995">
    <property type="term" value="F:acyl-CoA dehydrogenase activity"/>
    <property type="evidence" value="ECO:0007669"/>
    <property type="project" value="InterPro"/>
</dbReference>
<dbReference type="InterPro" id="IPR006089">
    <property type="entry name" value="Acyl-CoA_DH_CS"/>
</dbReference>
<name>A0A1Y5EM70_COLPS</name>
<comment type="pathway">
    <text evidence="2">Amino-acid degradation; L-valine degradation.</text>
</comment>
<dbReference type="InterPro" id="IPR006091">
    <property type="entry name" value="Acyl-CoA_Oxase/DH_mid-dom"/>
</dbReference>
<reference evidence="13" key="1">
    <citation type="journal article" date="2017" name="Proc. Natl. Acad. Sci. U.S.A.">
        <title>Simulation of Deepwater Horizon oil plume reveals substrate specialization within a complex community of hydrocarbon degraders.</title>
        <authorList>
            <person name="Hu P."/>
            <person name="Dubinsky E.A."/>
            <person name="Probst A.J."/>
            <person name="Wang J."/>
            <person name="Sieber C.M.K."/>
            <person name="Tom L.M."/>
            <person name="Gardinali P."/>
            <person name="Banfield J.F."/>
            <person name="Atlas R.M."/>
            <person name="Andersen G.L."/>
        </authorList>
    </citation>
    <scope>NUCLEOTIDE SEQUENCE [LARGE SCALE GENOMIC DNA]</scope>
</reference>
<comment type="similarity">
    <text evidence="3 8">Belongs to the acyl-CoA dehydrogenase family.</text>
</comment>
<dbReference type="FunFam" id="1.10.540.10:FF:000026">
    <property type="entry name" value="Acyl-CoA dehydrogenase medium chain"/>
    <property type="match status" value="1"/>
</dbReference>
<accession>A0A1Y5EM70</accession>
<dbReference type="SUPFAM" id="SSF56645">
    <property type="entry name" value="Acyl-CoA dehydrogenase NM domain-like"/>
    <property type="match status" value="1"/>
</dbReference>
<dbReference type="Pfam" id="PF00441">
    <property type="entry name" value="Acyl-CoA_dh_1"/>
    <property type="match status" value="1"/>
</dbReference>
<feature type="domain" description="Acyl-CoA oxidase/dehydrogenase middle" evidence="10">
    <location>
        <begin position="136"/>
        <end position="230"/>
    </location>
</feature>
<evidence type="ECO:0000313" key="13">
    <source>
        <dbReference type="Proteomes" id="UP000243053"/>
    </source>
</evidence>
<keyword evidence="7 8" id="KW-0560">Oxidoreductase</keyword>
<keyword evidence="4" id="KW-0101">Branched-chain amino acid catabolism</keyword>
<dbReference type="GO" id="GO:0009083">
    <property type="term" value="P:branched-chain amino acid catabolic process"/>
    <property type="evidence" value="ECO:0007669"/>
    <property type="project" value="UniProtKB-KW"/>
</dbReference>
<dbReference type="GO" id="GO:0050660">
    <property type="term" value="F:flavin adenine dinucleotide binding"/>
    <property type="evidence" value="ECO:0007669"/>
    <property type="project" value="InterPro"/>
</dbReference>
<comment type="cofactor">
    <cofactor evidence="1 8">
        <name>FAD</name>
        <dbReference type="ChEBI" id="CHEBI:57692"/>
    </cofactor>
</comment>
<dbReference type="FunFam" id="1.20.140.10:FF:000001">
    <property type="entry name" value="Acyl-CoA dehydrogenase"/>
    <property type="match status" value="1"/>
</dbReference>
<keyword evidence="5 8" id="KW-0285">Flavoprotein</keyword>
<dbReference type="Pfam" id="PF02770">
    <property type="entry name" value="Acyl-CoA_dh_M"/>
    <property type="match status" value="1"/>
</dbReference>
<evidence type="ECO:0000256" key="4">
    <source>
        <dbReference type="ARBA" id="ARBA00022456"/>
    </source>
</evidence>
<dbReference type="PIRSF" id="PIRSF016578">
    <property type="entry name" value="HsaA"/>
    <property type="match status" value="1"/>
</dbReference>